<reference evidence="1 2" key="1">
    <citation type="submission" date="2018-06" db="EMBL/GenBank/DDBJ databases">
        <authorList>
            <consortium name="Pathogen Informatics"/>
            <person name="Doyle S."/>
        </authorList>
    </citation>
    <scope>NUCLEOTIDE SEQUENCE [LARGE SCALE GENOMIC DNA]</scope>
    <source>
        <strain evidence="1 2">NCTC10082</strain>
    </source>
</reference>
<dbReference type="EMBL" id="UFZA01000002">
    <property type="protein sequence ID" value="STE71726.1"/>
    <property type="molecule type" value="Genomic_DNA"/>
</dbReference>
<dbReference type="Proteomes" id="UP000255164">
    <property type="component" value="Unassembled WGS sequence"/>
</dbReference>
<gene>
    <name evidence="1" type="ORF">NCTC10082_04604</name>
</gene>
<sequence>MIRRIVNSLYHRYNRCPRVGQWFATSNGHVLRVCLVSTESQKVVCELLGRNYTISYPLVAFQSGKMFKRLGGGYASV</sequence>
<dbReference type="AlphaFoldDB" id="A0A2S8JKB0"/>
<proteinExistence type="predicted"/>
<dbReference type="RefSeq" id="WP_104013711.1">
    <property type="nucleotide sequence ID" value="NZ_CP091016.1"/>
</dbReference>
<accession>A0A2S8JKB0</accession>
<protein>
    <submittedName>
        <fullName evidence="1">Uncharacterized protein</fullName>
    </submittedName>
</protein>
<organism evidence="1 2">
    <name type="scientific">Escherichia coli</name>
    <dbReference type="NCBI Taxonomy" id="562"/>
    <lineage>
        <taxon>Bacteria</taxon>
        <taxon>Pseudomonadati</taxon>
        <taxon>Pseudomonadota</taxon>
        <taxon>Gammaproteobacteria</taxon>
        <taxon>Enterobacterales</taxon>
        <taxon>Enterobacteriaceae</taxon>
        <taxon>Escherichia</taxon>
    </lineage>
</organism>
<name>A0A2S8JKB0_ECOLX</name>
<evidence type="ECO:0000313" key="2">
    <source>
        <dbReference type="Proteomes" id="UP000255164"/>
    </source>
</evidence>
<evidence type="ECO:0000313" key="1">
    <source>
        <dbReference type="EMBL" id="STE71726.1"/>
    </source>
</evidence>